<dbReference type="EMBL" id="JAAWWL010000002">
    <property type="protein sequence ID" value="NKI32125.1"/>
    <property type="molecule type" value="Genomic_DNA"/>
</dbReference>
<accession>A0ABX1GSZ2</accession>
<keyword evidence="3" id="KW-1185">Reference proteome</keyword>
<reference evidence="2 3" key="1">
    <citation type="submission" date="2020-04" db="EMBL/GenBank/DDBJ databases">
        <authorList>
            <person name="Yoon J."/>
        </authorList>
    </citation>
    <scope>NUCLEOTIDE SEQUENCE [LARGE SCALE GENOMIC DNA]</scope>
    <source>
        <strain evidence="2 3">DJ-13</strain>
    </source>
</reference>
<feature type="region of interest" description="Disordered" evidence="1">
    <location>
        <begin position="31"/>
        <end position="56"/>
    </location>
</feature>
<evidence type="ECO:0008006" key="4">
    <source>
        <dbReference type="Google" id="ProtNLM"/>
    </source>
</evidence>
<sequence>MKNIIHILPLFIVLFLTTECLAQFGNPYGNPNMNRFGRGRTAIPQTQTPQKEPEPLTAEEYVDTQMPRLVETLELGPFEEAVMRTTLVKYVQKRMELQILQLEPQKMKEEFEKLGKLQNEELEAGLPPEKYEAYLKLVENPSKAERESKKSKRKRKKKEETEG</sequence>
<dbReference type="RefSeq" id="WP_168552346.1">
    <property type="nucleotide sequence ID" value="NZ_JAAWWL010000002.1"/>
</dbReference>
<protein>
    <recommendedName>
        <fullName evidence="4">DUF4890 domain-containing protein</fullName>
    </recommendedName>
</protein>
<gene>
    <name evidence="2" type="ORF">HCU67_09250</name>
</gene>
<dbReference type="Proteomes" id="UP000718451">
    <property type="component" value="Unassembled WGS sequence"/>
</dbReference>
<comment type="caution">
    <text evidence="2">The sequence shown here is derived from an EMBL/GenBank/DDBJ whole genome shotgun (WGS) entry which is preliminary data.</text>
</comment>
<organism evidence="2 3">
    <name type="scientific">Croceivirga thetidis</name>
    <dbReference type="NCBI Taxonomy" id="2721623"/>
    <lineage>
        <taxon>Bacteria</taxon>
        <taxon>Pseudomonadati</taxon>
        <taxon>Bacteroidota</taxon>
        <taxon>Flavobacteriia</taxon>
        <taxon>Flavobacteriales</taxon>
        <taxon>Flavobacteriaceae</taxon>
        <taxon>Croceivirga</taxon>
    </lineage>
</organism>
<proteinExistence type="predicted"/>
<feature type="region of interest" description="Disordered" evidence="1">
    <location>
        <begin position="137"/>
        <end position="163"/>
    </location>
</feature>
<name>A0ABX1GSZ2_9FLAO</name>
<evidence type="ECO:0000313" key="3">
    <source>
        <dbReference type="Proteomes" id="UP000718451"/>
    </source>
</evidence>
<evidence type="ECO:0000256" key="1">
    <source>
        <dbReference type="SAM" id="MobiDB-lite"/>
    </source>
</evidence>
<evidence type="ECO:0000313" key="2">
    <source>
        <dbReference type="EMBL" id="NKI32125.1"/>
    </source>
</evidence>